<dbReference type="HOGENOM" id="CLU_069310_2_0_9"/>
<proteinExistence type="predicted"/>
<name>A8ML37_ALKOO</name>
<protein>
    <submittedName>
        <fullName evidence="2">Sporulation stage II protein R</fullName>
    </submittedName>
</protein>
<evidence type="ECO:0000256" key="1">
    <source>
        <dbReference type="SAM" id="Phobius"/>
    </source>
</evidence>
<evidence type="ECO:0000313" key="2">
    <source>
        <dbReference type="EMBL" id="ABW17854.1"/>
    </source>
</evidence>
<organism evidence="2 3">
    <name type="scientific">Alkaliphilus oremlandii (strain OhILAs)</name>
    <name type="common">Clostridium oremlandii (strain OhILAs)</name>
    <dbReference type="NCBI Taxonomy" id="350688"/>
    <lineage>
        <taxon>Bacteria</taxon>
        <taxon>Bacillati</taxon>
        <taxon>Bacillota</taxon>
        <taxon>Clostridia</taxon>
        <taxon>Peptostreptococcales</taxon>
        <taxon>Natronincolaceae</taxon>
        <taxon>Alkaliphilus</taxon>
    </lineage>
</organism>
<dbReference type="NCBIfam" id="TIGR02837">
    <property type="entry name" value="spore_II_R"/>
    <property type="match status" value="1"/>
</dbReference>
<dbReference type="Pfam" id="PF09551">
    <property type="entry name" value="Spore_II_R"/>
    <property type="match status" value="1"/>
</dbReference>
<keyword evidence="1" id="KW-0812">Transmembrane</keyword>
<dbReference type="InterPro" id="IPR014202">
    <property type="entry name" value="Spore_II_R"/>
</dbReference>
<feature type="transmembrane region" description="Helical" evidence="1">
    <location>
        <begin position="6"/>
        <end position="25"/>
    </location>
</feature>
<evidence type="ECO:0000313" key="3">
    <source>
        <dbReference type="Proteomes" id="UP000000269"/>
    </source>
</evidence>
<dbReference type="EMBL" id="CP000853">
    <property type="protein sequence ID" value="ABW17854.1"/>
    <property type="molecule type" value="Genomic_DNA"/>
</dbReference>
<dbReference type="KEGG" id="aoe:Clos_0291"/>
<dbReference type="AlphaFoldDB" id="A8ML37"/>
<dbReference type="Proteomes" id="UP000000269">
    <property type="component" value="Chromosome"/>
</dbReference>
<accession>A8ML37</accession>
<gene>
    <name evidence="2" type="ordered locus">Clos_0291</name>
</gene>
<sequence length="227" mass="26558">MYKKWMSGFVICFLTGIVFINFLYLREERQELGKIGENLIRFHVLANSDSPEDQELKLKVRDKIIHTMAEELEKSRDINETREILRTHLHKIEEIAEEEIKSRGENYSVTASLGESIFPTKRYGNVVFPAGIYEALRIEIGEAKGQNWWCVMFPPLCFVDVKHGLTDEETQRELKNALTEEEYHLVYSDINNKELPIQLKSKISEIFQESKVQIKGRFDRIASIFKI</sequence>
<dbReference type="RefSeq" id="WP_012158169.1">
    <property type="nucleotide sequence ID" value="NC_009922.1"/>
</dbReference>
<keyword evidence="3" id="KW-1185">Reference proteome</keyword>
<dbReference type="STRING" id="350688.Clos_0291"/>
<keyword evidence="1" id="KW-0472">Membrane</keyword>
<reference evidence="3" key="1">
    <citation type="submission" date="2007-10" db="EMBL/GenBank/DDBJ databases">
        <title>Complete genome of Alkaliphilus oremlandii OhILAs.</title>
        <authorList>
            <person name="Copeland A."/>
            <person name="Lucas S."/>
            <person name="Lapidus A."/>
            <person name="Barry K."/>
            <person name="Detter J.C."/>
            <person name="Glavina del Rio T."/>
            <person name="Hammon N."/>
            <person name="Israni S."/>
            <person name="Dalin E."/>
            <person name="Tice H."/>
            <person name="Pitluck S."/>
            <person name="Chain P."/>
            <person name="Malfatti S."/>
            <person name="Shin M."/>
            <person name="Vergez L."/>
            <person name="Schmutz J."/>
            <person name="Larimer F."/>
            <person name="Land M."/>
            <person name="Hauser L."/>
            <person name="Kyrpides N."/>
            <person name="Mikhailova N."/>
            <person name="Stolz J.F."/>
            <person name="Dawson A."/>
            <person name="Fisher E."/>
            <person name="Crable B."/>
            <person name="Perera E."/>
            <person name="Lisak J."/>
            <person name="Ranganathan M."/>
            <person name="Basu P."/>
            <person name="Richardson P."/>
        </authorList>
    </citation>
    <scope>NUCLEOTIDE SEQUENCE [LARGE SCALE GENOMIC DNA]</scope>
    <source>
        <strain evidence="3">OhILAs</strain>
    </source>
</reference>
<keyword evidence="1" id="KW-1133">Transmembrane helix</keyword>
<dbReference type="eggNOG" id="ENOG5031K93">
    <property type="taxonomic scope" value="Bacteria"/>
</dbReference>